<dbReference type="InterPro" id="IPR000843">
    <property type="entry name" value="HTH_LacI"/>
</dbReference>
<dbReference type="PROSITE" id="PS50932">
    <property type="entry name" value="HTH_LACI_2"/>
    <property type="match status" value="1"/>
</dbReference>
<reference evidence="6" key="1">
    <citation type="submission" date="2020-10" db="EMBL/GenBank/DDBJ databases">
        <authorList>
            <person name="Gilroy R."/>
        </authorList>
    </citation>
    <scope>NUCLEOTIDE SEQUENCE</scope>
    <source>
        <strain evidence="6">ChiHecec3B27-6122</strain>
    </source>
</reference>
<feature type="domain" description="HTH cro/C1-type" evidence="5">
    <location>
        <begin position="1"/>
        <end position="28"/>
    </location>
</feature>
<organism evidence="6 7">
    <name type="scientific">Candidatus Scatomorpha pullistercoris</name>
    <dbReference type="NCBI Taxonomy" id="2840929"/>
    <lineage>
        <taxon>Bacteria</taxon>
        <taxon>Bacillati</taxon>
        <taxon>Bacillota</taxon>
        <taxon>Clostridia</taxon>
        <taxon>Eubacteriales</taxon>
        <taxon>Candidatus Scatomorpha</taxon>
    </lineage>
</organism>
<dbReference type="Gene3D" id="1.10.260.40">
    <property type="entry name" value="lambda repressor-like DNA-binding domains"/>
    <property type="match status" value="1"/>
</dbReference>
<dbReference type="InterPro" id="IPR028082">
    <property type="entry name" value="Peripla_BP_I"/>
</dbReference>
<keyword evidence="3" id="KW-0804">Transcription</keyword>
<dbReference type="InterPro" id="IPR001387">
    <property type="entry name" value="Cro/C1-type_HTH"/>
</dbReference>
<dbReference type="GO" id="GO:0003700">
    <property type="term" value="F:DNA-binding transcription factor activity"/>
    <property type="evidence" value="ECO:0007669"/>
    <property type="project" value="TreeGrafter"/>
</dbReference>
<dbReference type="Pfam" id="PF13377">
    <property type="entry name" value="Peripla_BP_3"/>
    <property type="match status" value="1"/>
</dbReference>
<name>A0A9D1K8P6_9FIRM</name>
<proteinExistence type="predicted"/>
<dbReference type="GO" id="GO:0000976">
    <property type="term" value="F:transcription cis-regulatory region binding"/>
    <property type="evidence" value="ECO:0007669"/>
    <property type="project" value="TreeGrafter"/>
</dbReference>
<evidence type="ECO:0000256" key="3">
    <source>
        <dbReference type="ARBA" id="ARBA00023163"/>
    </source>
</evidence>
<dbReference type="PROSITE" id="PS00356">
    <property type="entry name" value="HTH_LACI_1"/>
    <property type="match status" value="1"/>
</dbReference>
<sequence>MTLKEIARQANVSISTVSRVINGKSPSAASPEVQQRILSIAQSAGYTPNAAAQDLKNKGKTAGTPPRADQSIAVLFARMPFALMDPYFSQLMQSIEAAVSDTGYYIKYMYSSADFDNPSILQAFTEDKMKGIIILGRCEKRIVDCLTRTHVNLVYVGLNEFNPSYDQVLCNGFDVAFEAVGYLIRQGHRSIGYVGESENEVRYKGYCAALAANGIELNPDYKVEVVLSSEGGYAGARKIMSQSKGITALFCANDMTAIGAMRALKEDGYRIPDDISIIGIDDIPTSQYMSPALTTVHIPIEELGNMTVKLLIDRIEGKHNLPLKVFLPFSIVERETCIPIA</sequence>
<feature type="domain" description="HTH lacI-type" evidence="4">
    <location>
        <begin position="1"/>
        <end position="57"/>
    </location>
</feature>
<dbReference type="Pfam" id="PF00356">
    <property type="entry name" value="LacI"/>
    <property type="match status" value="1"/>
</dbReference>
<dbReference type="PANTHER" id="PTHR30146:SF109">
    <property type="entry name" value="HTH-TYPE TRANSCRIPTIONAL REGULATOR GALS"/>
    <property type="match status" value="1"/>
</dbReference>
<evidence type="ECO:0000259" key="5">
    <source>
        <dbReference type="PROSITE" id="PS50943"/>
    </source>
</evidence>
<dbReference type="InterPro" id="IPR010982">
    <property type="entry name" value="Lambda_DNA-bd_dom_sf"/>
</dbReference>
<keyword evidence="1" id="KW-0805">Transcription regulation</keyword>
<dbReference type="CDD" id="cd01544">
    <property type="entry name" value="PBP1_GalR"/>
    <property type="match status" value="1"/>
</dbReference>
<dbReference type="AlphaFoldDB" id="A0A9D1K8P6"/>
<dbReference type="InterPro" id="IPR046335">
    <property type="entry name" value="LacI/GalR-like_sensor"/>
</dbReference>
<evidence type="ECO:0000313" key="6">
    <source>
        <dbReference type="EMBL" id="HIS96417.1"/>
    </source>
</evidence>
<dbReference type="Proteomes" id="UP000886876">
    <property type="component" value="Unassembled WGS sequence"/>
</dbReference>
<comment type="caution">
    <text evidence="6">The sequence shown here is derived from an EMBL/GenBank/DDBJ whole genome shotgun (WGS) entry which is preliminary data.</text>
</comment>
<dbReference type="PANTHER" id="PTHR30146">
    <property type="entry name" value="LACI-RELATED TRANSCRIPTIONAL REPRESSOR"/>
    <property type="match status" value="1"/>
</dbReference>
<gene>
    <name evidence="6" type="ORF">IAD42_00410</name>
</gene>
<keyword evidence="2 6" id="KW-0238">DNA-binding</keyword>
<evidence type="ECO:0000256" key="2">
    <source>
        <dbReference type="ARBA" id="ARBA00023125"/>
    </source>
</evidence>
<dbReference type="CDD" id="cd01392">
    <property type="entry name" value="HTH_LacI"/>
    <property type="match status" value="1"/>
</dbReference>
<dbReference type="SUPFAM" id="SSF53822">
    <property type="entry name" value="Periplasmic binding protein-like I"/>
    <property type="match status" value="1"/>
</dbReference>
<reference evidence="6" key="2">
    <citation type="journal article" date="2021" name="PeerJ">
        <title>Extensive microbial diversity within the chicken gut microbiome revealed by metagenomics and culture.</title>
        <authorList>
            <person name="Gilroy R."/>
            <person name="Ravi A."/>
            <person name="Getino M."/>
            <person name="Pursley I."/>
            <person name="Horton D.L."/>
            <person name="Alikhan N.F."/>
            <person name="Baker D."/>
            <person name="Gharbi K."/>
            <person name="Hall N."/>
            <person name="Watson M."/>
            <person name="Adriaenssens E.M."/>
            <person name="Foster-Nyarko E."/>
            <person name="Jarju S."/>
            <person name="Secka A."/>
            <person name="Antonio M."/>
            <person name="Oren A."/>
            <person name="Chaudhuri R.R."/>
            <person name="La Ragione R."/>
            <person name="Hildebrand F."/>
            <person name="Pallen M.J."/>
        </authorList>
    </citation>
    <scope>NUCLEOTIDE SEQUENCE</scope>
    <source>
        <strain evidence="6">ChiHecec3B27-6122</strain>
    </source>
</reference>
<dbReference type="Gene3D" id="3.40.50.2300">
    <property type="match status" value="2"/>
</dbReference>
<accession>A0A9D1K8P6</accession>
<dbReference type="SMART" id="SM00354">
    <property type="entry name" value="HTH_LACI"/>
    <property type="match status" value="1"/>
</dbReference>
<dbReference type="PRINTS" id="PR00036">
    <property type="entry name" value="HTHLACI"/>
</dbReference>
<evidence type="ECO:0000256" key="1">
    <source>
        <dbReference type="ARBA" id="ARBA00023015"/>
    </source>
</evidence>
<dbReference type="EMBL" id="DVJS01000010">
    <property type="protein sequence ID" value="HIS96417.1"/>
    <property type="molecule type" value="Genomic_DNA"/>
</dbReference>
<dbReference type="SUPFAM" id="SSF47413">
    <property type="entry name" value="lambda repressor-like DNA-binding domains"/>
    <property type="match status" value="1"/>
</dbReference>
<evidence type="ECO:0000259" key="4">
    <source>
        <dbReference type="PROSITE" id="PS50932"/>
    </source>
</evidence>
<protein>
    <submittedName>
        <fullName evidence="6">LacI family DNA-binding transcriptional regulator</fullName>
    </submittedName>
</protein>
<dbReference type="PROSITE" id="PS50943">
    <property type="entry name" value="HTH_CROC1"/>
    <property type="match status" value="1"/>
</dbReference>
<evidence type="ECO:0000313" key="7">
    <source>
        <dbReference type="Proteomes" id="UP000886876"/>
    </source>
</evidence>